<evidence type="ECO:0000313" key="1">
    <source>
        <dbReference type="EMBL" id="GGN74814.1"/>
    </source>
</evidence>
<organism evidence="1 2">
    <name type="scientific">Streptomyces albiflavescens</name>
    <dbReference type="NCBI Taxonomy" id="1623582"/>
    <lineage>
        <taxon>Bacteria</taxon>
        <taxon>Bacillati</taxon>
        <taxon>Actinomycetota</taxon>
        <taxon>Actinomycetes</taxon>
        <taxon>Kitasatosporales</taxon>
        <taxon>Streptomycetaceae</taxon>
        <taxon>Streptomyces</taxon>
    </lineage>
</organism>
<reference evidence="1 2" key="1">
    <citation type="journal article" date="2014" name="Int. J. Syst. Evol. Microbiol.">
        <title>Complete genome sequence of Corynebacterium casei LMG S-19264T (=DSM 44701T), isolated from a smear-ripened cheese.</title>
        <authorList>
            <consortium name="US DOE Joint Genome Institute (JGI-PGF)"/>
            <person name="Walter F."/>
            <person name="Albersmeier A."/>
            <person name="Kalinowski J."/>
            <person name="Ruckert C."/>
        </authorList>
    </citation>
    <scope>NUCLEOTIDE SEQUENCE [LARGE SCALE GENOMIC DNA]</scope>
    <source>
        <strain evidence="1 2">CGMCC 4.7111</strain>
    </source>
</reference>
<dbReference type="AlphaFoldDB" id="A0A918D7E9"/>
<protein>
    <submittedName>
        <fullName evidence="1">Uncharacterized protein</fullName>
    </submittedName>
</protein>
<sequence>MLAAPASSAVQQGVRINLADPSLDERSPGEEFAWSVRGAAADEDRVIPFRAHLPAVFPLFATRPRYAVRHLLKTASVADAPVPFVHEPATHLGASGTSYRTTPEGSFTSRLQHAELTDLKVRVPLPAGLLDEPALLASFIDYRVLVRLSVVENQTLLHGSDDKAITGLLDLPGMRHGALGDDVYASITEAAAEVEETGGSCDGIVVHPFTYWELVRAGVLGRLGAAGITVSRTRMIPRGQVLLGDFRAAVTLLVPGVASLALLRGQGPDSSDVVEATSRVGLAVHLPQHFLLLTRD</sequence>
<proteinExistence type="predicted"/>
<accession>A0A918D7E9</accession>
<comment type="caution">
    <text evidence="1">The sequence shown here is derived from an EMBL/GenBank/DDBJ whole genome shotgun (WGS) entry which is preliminary data.</text>
</comment>
<dbReference type="RefSeq" id="WP_189188684.1">
    <property type="nucleotide sequence ID" value="NZ_BMMM01000010.1"/>
</dbReference>
<dbReference type="EMBL" id="BMMM01000010">
    <property type="protein sequence ID" value="GGN74814.1"/>
    <property type="molecule type" value="Genomic_DNA"/>
</dbReference>
<name>A0A918D7E9_9ACTN</name>
<dbReference type="SUPFAM" id="SSF56563">
    <property type="entry name" value="Major capsid protein gp5"/>
    <property type="match status" value="1"/>
</dbReference>
<gene>
    <name evidence="1" type="ORF">GCM10011579_054290</name>
</gene>
<keyword evidence="2" id="KW-1185">Reference proteome</keyword>
<dbReference type="NCBIfam" id="NF041188">
    <property type="entry name" value="encap_f3"/>
    <property type="match status" value="1"/>
</dbReference>
<evidence type="ECO:0000313" key="2">
    <source>
        <dbReference type="Proteomes" id="UP000600365"/>
    </source>
</evidence>
<dbReference type="Proteomes" id="UP000600365">
    <property type="component" value="Unassembled WGS sequence"/>
</dbReference>